<reference evidence="2 3" key="1">
    <citation type="submission" date="2019-02" db="EMBL/GenBank/DDBJ databases">
        <title>Pedobacter sp. nov., a novel speices isolated from soil of pinguins habitat in Antarcitica.</title>
        <authorList>
            <person name="He R.-H."/>
        </authorList>
    </citation>
    <scope>NUCLEOTIDE SEQUENCE [LARGE SCALE GENOMIC DNA]</scope>
    <source>
        <strain evidence="2 3">E01020</strain>
    </source>
</reference>
<dbReference type="SMART" id="SM01321">
    <property type="entry name" value="Y1_Tnp"/>
    <property type="match status" value="1"/>
</dbReference>
<dbReference type="EMBL" id="SJCY01000002">
    <property type="protein sequence ID" value="TDG37362.1"/>
    <property type="molecule type" value="Genomic_DNA"/>
</dbReference>
<dbReference type="InterPro" id="IPR002686">
    <property type="entry name" value="Transposase_17"/>
</dbReference>
<dbReference type="PANTHER" id="PTHR36966">
    <property type="entry name" value="REP-ASSOCIATED TYROSINE TRANSPOSASE"/>
    <property type="match status" value="1"/>
</dbReference>
<evidence type="ECO:0000313" key="2">
    <source>
        <dbReference type="EMBL" id="TDG37362.1"/>
    </source>
</evidence>
<name>A0A4R5MNK7_9SPHI</name>
<gene>
    <name evidence="2" type="ORF">EZJ43_04385</name>
</gene>
<dbReference type="InterPro" id="IPR036515">
    <property type="entry name" value="Transposase_17_sf"/>
</dbReference>
<accession>A0A4R5MNK7</accession>
<dbReference type="Gene3D" id="3.30.70.1290">
    <property type="entry name" value="Transposase IS200-like"/>
    <property type="match status" value="1"/>
</dbReference>
<dbReference type="GO" id="GO:0043565">
    <property type="term" value="F:sequence-specific DNA binding"/>
    <property type="evidence" value="ECO:0007669"/>
    <property type="project" value="TreeGrafter"/>
</dbReference>
<protein>
    <submittedName>
        <fullName evidence="2">Transposase</fullName>
    </submittedName>
</protein>
<evidence type="ECO:0000259" key="1">
    <source>
        <dbReference type="SMART" id="SM01321"/>
    </source>
</evidence>
<dbReference type="Proteomes" id="UP000295668">
    <property type="component" value="Unassembled WGS sequence"/>
</dbReference>
<dbReference type="NCBIfam" id="NF047646">
    <property type="entry name" value="REP_Tyr_transpos"/>
    <property type="match status" value="1"/>
</dbReference>
<organism evidence="2 3">
    <name type="scientific">Pedobacter changchengzhani</name>
    <dbReference type="NCBI Taxonomy" id="2529274"/>
    <lineage>
        <taxon>Bacteria</taxon>
        <taxon>Pseudomonadati</taxon>
        <taxon>Bacteroidota</taxon>
        <taxon>Sphingobacteriia</taxon>
        <taxon>Sphingobacteriales</taxon>
        <taxon>Sphingobacteriaceae</taxon>
        <taxon>Pedobacter</taxon>
    </lineage>
</organism>
<keyword evidence="3" id="KW-1185">Reference proteome</keyword>
<dbReference type="PANTHER" id="PTHR36966:SF1">
    <property type="entry name" value="REP-ASSOCIATED TYROSINE TRANSPOSASE"/>
    <property type="match status" value="1"/>
</dbReference>
<proteinExistence type="predicted"/>
<evidence type="ECO:0000313" key="3">
    <source>
        <dbReference type="Proteomes" id="UP000295668"/>
    </source>
</evidence>
<comment type="caution">
    <text evidence="2">The sequence shown here is derived from an EMBL/GenBank/DDBJ whole genome shotgun (WGS) entry which is preliminary data.</text>
</comment>
<dbReference type="GO" id="GO:0006313">
    <property type="term" value="P:DNA transposition"/>
    <property type="evidence" value="ECO:0007669"/>
    <property type="project" value="InterPro"/>
</dbReference>
<sequence length="169" mass="20606">MQSNIEFFTATCLNWQNLLSPEKHKEIVLSSLKFLVDENRIWIYGYVIMPNHVHILWRKQDLWIDKSIQQQFLKFTAQQIKFNLIANFPNELEKYKSSQADRNYHFWERRPYSATMNSRRVLEQKLDYIHYNPVKKEFCTLPEDYIYSSAKYYLLGQENKLVTHYMEHI</sequence>
<dbReference type="OrthoDB" id="9788881at2"/>
<dbReference type="InterPro" id="IPR052715">
    <property type="entry name" value="RAYT_transposase"/>
</dbReference>
<dbReference type="SUPFAM" id="SSF143422">
    <property type="entry name" value="Transposase IS200-like"/>
    <property type="match status" value="1"/>
</dbReference>
<feature type="domain" description="Transposase IS200-like" evidence="1">
    <location>
        <begin position="1"/>
        <end position="132"/>
    </location>
</feature>
<dbReference type="RefSeq" id="WP_133261455.1">
    <property type="nucleotide sequence ID" value="NZ_SJCY01000002.1"/>
</dbReference>
<dbReference type="GO" id="GO:0004803">
    <property type="term" value="F:transposase activity"/>
    <property type="evidence" value="ECO:0007669"/>
    <property type="project" value="InterPro"/>
</dbReference>
<dbReference type="AlphaFoldDB" id="A0A4R5MNK7"/>